<dbReference type="InterPro" id="IPR009061">
    <property type="entry name" value="DNA-bd_dom_put_sf"/>
</dbReference>
<dbReference type="PROSITE" id="PS50937">
    <property type="entry name" value="HTH_MERR_2"/>
    <property type="match status" value="1"/>
</dbReference>
<keyword evidence="4" id="KW-1133">Transmembrane helix</keyword>
<dbReference type="PANTHER" id="PTHR30204:SF94">
    <property type="entry name" value="HEAVY METAL-DEPENDENT TRANSCRIPTIONAL REGULATOR HI_0293-RELATED"/>
    <property type="match status" value="1"/>
</dbReference>
<keyword evidence="3" id="KW-0804">Transcription</keyword>
<dbReference type="AlphaFoldDB" id="A0A7G9GRU2"/>
<dbReference type="Pfam" id="PF13411">
    <property type="entry name" value="MerR_1"/>
    <property type="match status" value="1"/>
</dbReference>
<keyword evidence="2" id="KW-0238">DNA-binding</keyword>
<name>A0A7G9GRU2_9FIRM</name>
<feature type="domain" description="HTH merR-type" evidence="5">
    <location>
        <begin position="1"/>
        <end position="69"/>
    </location>
</feature>
<sequence>MKIKQVEQEVGISVHSIRFYEEMGLIKIQRKEDSKYRDFTEHDVKKLKEIKLFRELGITIEEIKRYYANEISLQDLMDHQLIELKAQHNDMELKEKLCADIKDSNAPLIAYTVEKYEEILQHKKEKTPYEEAGSLISSWNHQKHSRKKIILIECITFPIIWFFSSWIVLFIANIPHILQTHTMDIQYHWFTLLLSFIFALIVSWSDFIVVDKFPYDLYEFHEKGIYYFDETKRKYIQLLKAAWKNDVESCYQYVAYDDIRILKIWFHMVAKAPINGGNAYQIDLFLYTKDDELLRINTGMFGVSDEKVKLTVEILKEHADKVIDPYHIIEHLDDSREDFYKYLDDLYWKREHIRVFGKEK</sequence>
<dbReference type="InterPro" id="IPR000551">
    <property type="entry name" value="MerR-type_HTH_dom"/>
</dbReference>
<evidence type="ECO:0000313" key="7">
    <source>
        <dbReference type="Proteomes" id="UP000515856"/>
    </source>
</evidence>
<dbReference type="KEGG" id="ehn:H9Q80_06125"/>
<dbReference type="GO" id="GO:0003700">
    <property type="term" value="F:DNA-binding transcription factor activity"/>
    <property type="evidence" value="ECO:0007669"/>
    <property type="project" value="InterPro"/>
</dbReference>
<evidence type="ECO:0000313" key="6">
    <source>
        <dbReference type="EMBL" id="QNM13524.1"/>
    </source>
</evidence>
<evidence type="ECO:0000256" key="3">
    <source>
        <dbReference type="ARBA" id="ARBA00023163"/>
    </source>
</evidence>
<feature type="transmembrane region" description="Helical" evidence="4">
    <location>
        <begin position="149"/>
        <end position="175"/>
    </location>
</feature>
<dbReference type="CDD" id="cd00592">
    <property type="entry name" value="HTH_MerR-like"/>
    <property type="match status" value="1"/>
</dbReference>
<dbReference type="Gene3D" id="1.10.1660.10">
    <property type="match status" value="1"/>
</dbReference>
<dbReference type="GO" id="GO:0003677">
    <property type="term" value="F:DNA binding"/>
    <property type="evidence" value="ECO:0007669"/>
    <property type="project" value="UniProtKB-KW"/>
</dbReference>
<keyword evidence="1" id="KW-0805">Transcription regulation</keyword>
<evidence type="ECO:0000256" key="2">
    <source>
        <dbReference type="ARBA" id="ARBA00023125"/>
    </source>
</evidence>
<dbReference type="InterPro" id="IPR047057">
    <property type="entry name" value="MerR_fam"/>
</dbReference>
<keyword evidence="4" id="KW-0812">Transmembrane</keyword>
<feature type="transmembrane region" description="Helical" evidence="4">
    <location>
        <begin position="187"/>
        <end position="210"/>
    </location>
</feature>
<keyword evidence="4" id="KW-0472">Membrane</keyword>
<dbReference type="EMBL" id="CP060636">
    <property type="protein sequence ID" value="QNM13524.1"/>
    <property type="molecule type" value="Genomic_DNA"/>
</dbReference>
<dbReference type="PANTHER" id="PTHR30204">
    <property type="entry name" value="REDOX-CYCLING DRUG-SENSING TRANSCRIPTIONAL ACTIVATOR SOXR"/>
    <property type="match status" value="1"/>
</dbReference>
<proteinExistence type="predicted"/>
<protein>
    <submittedName>
        <fullName evidence="6">MerR family transcriptional regulator</fullName>
    </submittedName>
</protein>
<dbReference type="Proteomes" id="UP000515856">
    <property type="component" value="Chromosome"/>
</dbReference>
<dbReference type="SMART" id="SM00422">
    <property type="entry name" value="HTH_MERR"/>
    <property type="match status" value="1"/>
</dbReference>
<dbReference type="PRINTS" id="PR00040">
    <property type="entry name" value="HTHMERR"/>
</dbReference>
<accession>A0A7G9GRU2</accession>
<organism evidence="6 7">
    <name type="scientific">[Eubacterium] hominis</name>
    <dbReference type="NCBI Taxonomy" id="2764325"/>
    <lineage>
        <taxon>Bacteria</taxon>
        <taxon>Bacillati</taxon>
        <taxon>Bacillota</taxon>
        <taxon>Erysipelotrichia</taxon>
        <taxon>Erysipelotrichales</taxon>
        <taxon>Erysipelotrichaceae</taxon>
        <taxon>Amedibacillus</taxon>
    </lineage>
</organism>
<evidence type="ECO:0000259" key="5">
    <source>
        <dbReference type="PROSITE" id="PS50937"/>
    </source>
</evidence>
<reference evidence="6 7" key="1">
    <citation type="submission" date="2020-08" db="EMBL/GenBank/DDBJ databases">
        <authorList>
            <person name="Liu C."/>
            <person name="Sun Q."/>
        </authorList>
    </citation>
    <scope>NUCLEOTIDE SEQUENCE [LARGE SCALE GENOMIC DNA]</scope>
    <source>
        <strain evidence="6 7">NSJ-61</strain>
    </source>
</reference>
<keyword evidence="7" id="KW-1185">Reference proteome</keyword>
<dbReference type="RefSeq" id="WP_158552724.1">
    <property type="nucleotide sequence ID" value="NZ_CP060636.1"/>
</dbReference>
<evidence type="ECO:0000256" key="1">
    <source>
        <dbReference type="ARBA" id="ARBA00023015"/>
    </source>
</evidence>
<dbReference type="SUPFAM" id="SSF46955">
    <property type="entry name" value="Putative DNA-binding domain"/>
    <property type="match status" value="1"/>
</dbReference>
<evidence type="ECO:0000256" key="4">
    <source>
        <dbReference type="SAM" id="Phobius"/>
    </source>
</evidence>
<gene>
    <name evidence="6" type="ORF">H9Q80_06125</name>
</gene>